<protein>
    <submittedName>
        <fullName evidence="2">Uncharacterized protein</fullName>
    </submittedName>
</protein>
<evidence type="ECO:0000256" key="1">
    <source>
        <dbReference type="SAM" id="MobiDB-lite"/>
    </source>
</evidence>
<accession>A0A843V6S1</accession>
<gene>
    <name evidence="2" type="ORF">Taro_020952</name>
</gene>
<sequence length="63" mass="7036">MPSPAHIGTTIRNGNITHGESHHKTSTVRTVSPQHQLRSGHTYLHNTILPTRGTCTCYHEVQH</sequence>
<keyword evidence="3" id="KW-1185">Reference proteome</keyword>
<dbReference type="Proteomes" id="UP000652761">
    <property type="component" value="Unassembled WGS sequence"/>
</dbReference>
<dbReference type="AlphaFoldDB" id="A0A843V6S1"/>
<evidence type="ECO:0000313" key="2">
    <source>
        <dbReference type="EMBL" id="MQL88393.1"/>
    </source>
</evidence>
<reference evidence="2" key="1">
    <citation type="submission" date="2017-07" db="EMBL/GenBank/DDBJ databases">
        <title>Taro Niue Genome Assembly and Annotation.</title>
        <authorList>
            <person name="Atibalentja N."/>
            <person name="Keating K."/>
            <person name="Fields C.J."/>
        </authorList>
    </citation>
    <scope>NUCLEOTIDE SEQUENCE</scope>
    <source>
        <strain evidence="2">Niue_2</strain>
        <tissue evidence="2">Leaf</tissue>
    </source>
</reference>
<name>A0A843V6S1_COLES</name>
<dbReference type="EMBL" id="NMUH01001053">
    <property type="protein sequence ID" value="MQL88393.1"/>
    <property type="molecule type" value="Genomic_DNA"/>
</dbReference>
<evidence type="ECO:0000313" key="3">
    <source>
        <dbReference type="Proteomes" id="UP000652761"/>
    </source>
</evidence>
<comment type="caution">
    <text evidence="2">The sequence shown here is derived from an EMBL/GenBank/DDBJ whole genome shotgun (WGS) entry which is preliminary data.</text>
</comment>
<feature type="region of interest" description="Disordered" evidence="1">
    <location>
        <begin position="1"/>
        <end position="35"/>
    </location>
</feature>
<proteinExistence type="predicted"/>
<organism evidence="2 3">
    <name type="scientific">Colocasia esculenta</name>
    <name type="common">Wild taro</name>
    <name type="synonym">Arum esculentum</name>
    <dbReference type="NCBI Taxonomy" id="4460"/>
    <lineage>
        <taxon>Eukaryota</taxon>
        <taxon>Viridiplantae</taxon>
        <taxon>Streptophyta</taxon>
        <taxon>Embryophyta</taxon>
        <taxon>Tracheophyta</taxon>
        <taxon>Spermatophyta</taxon>
        <taxon>Magnoliopsida</taxon>
        <taxon>Liliopsida</taxon>
        <taxon>Araceae</taxon>
        <taxon>Aroideae</taxon>
        <taxon>Colocasieae</taxon>
        <taxon>Colocasia</taxon>
    </lineage>
</organism>